<accession>A0A858R9J9</accession>
<comment type="catalytic activity">
    <reaction evidence="1">
        <text>Hydrolyzes the link between N-acetylmuramoyl residues and L-amino acid residues in certain cell-wall glycopeptides.</text>
        <dbReference type="EC" id="3.5.1.28"/>
    </reaction>
</comment>
<evidence type="ECO:0000256" key="2">
    <source>
        <dbReference type="ARBA" id="ARBA00011901"/>
    </source>
</evidence>
<organism evidence="6 7">
    <name type="scientific">Aerophototrophica crusticola</name>
    <dbReference type="NCBI Taxonomy" id="1709002"/>
    <lineage>
        <taxon>Bacteria</taxon>
        <taxon>Pseudomonadati</taxon>
        <taxon>Pseudomonadota</taxon>
        <taxon>Alphaproteobacteria</taxon>
        <taxon>Rhodospirillales</taxon>
        <taxon>Rhodospirillaceae</taxon>
        <taxon>Aerophototrophica</taxon>
    </lineage>
</organism>
<dbReference type="GO" id="GO:0009253">
    <property type="term" value="P:peptidoglycan catabolic process"/>
    <property type="evidence" value="ECO:0007669"/>
    <property type="project" value="InterPro"/>
</dbReference>
<dbReference type="AlphaFoldDB" id="A0A858R9J9"/>
<evidence type="ECO:0000259" key="5">
    <source>
        <dbReference type="SMART" id="SM00646"/>
    </source>
</evidence>
<dbReference type="GO" id="GO:0030288">
    <property type="term" value="C:outer membrane-bounded periplasmic space"/>
    <property type="evidence" value="ECO:0007669"/>
    <property type="project" value="TreeGrafter"/>
</dbReference>
<dbReference type="PANTHER" id="PTHR30404">
    <property type="entry name" value="N-ACETYLMURAMOYL-L-ALANINE AMIDASE"/>
    <property type="match status" value="1"/>
</dbReference>
<dbReference type="EC" id="3.5.1.28" evidence="2"/>
<protein>
    <recommendedName>
        <fullName evidence="2">N-acetylmuramoyl-L-alanine amidase</fullName>
        <ecNumber evidence="2">3.5.1.28</ecNumber>
    </recommendedName>
</protein>
<evidence type="ECO:0000256" key="1">
    <source>
        <dbReference type="ARBA" id="ARBA00001561"/>
    </source>
</evidence>
<dbReference type="PANTHER" id="PTHR30404:SF0">
    <property type="entry name" value="N-ACETYLMURAMOYL-L-ALANINE AMIDASE AMIC"/>
    <property type="match status" value="1"/>
</dbReference>
<reference evidence="6" key="1">
    <citation type="submission" date="2020-04" db="EMBL/GenBank/DDBJ databases">
        <title>A desert anoxygenic phototrophic bacterium fixes CO2 using RubisCO under aerobic conditions.</title>
        <authorList>
            <person name="Tang K."/>
        </authorList>
    </citation>
    <scope>NUCLEOTIDE SEQUENCE [LARGE SCALE GENOMIC DNA]</scope>
    <source>
        <strain evidence="6">MIMtkB3</strain>
    </source>
</reference>
<keyword evidence="7" id="KW-1185">Reference proteome</keyword>
<dbReference type="KEGG" id="acru:HHL28_12765"/>
<dbReference type="SMART" id="SM00646">
    <property type="entry name" value="Ami_3"/>
    <property type="match status" value="1"/>
</dbReference>
<dbReference type="SUPFAM" id="SSF53187">
    <property type="entry name" value="Zn-dependent exopeptidases"/>
    <property type="match status" value="1"/>
</dbReference>
<feature type="domain" description="MurNAc-LAA" evidence="5">
    <location>
        <begin position="111"/>
        <end position="262"/>
    </location>
</feature>
<name>A0A858R9J9_9PROT</name>
<dbReference type="CDD" id="cd02696">
    <property type="entry name" value="MurNAc-LAA"/>
    <property type="match status" value="1"/>
</dbReference>
<evidence type="ECO:0000313" key="7">
    <source>
        <dbReference type="Proteomes" id="UP000501891"/>
    </source>
</evidence>
<dbReference type="Proteomes" id="UP000501891">
    <property type="component" value="Chromosome"/>
</dbReference>
<gene>
    <name evidence="6" type="ORF">HHL28_12765</name>
</gene>
<evidence type="ECO:0000256" key="3">
    <source>
        <dbReference type="ARBA" id="ARBA00022801"/>
    </source>
</evidence>
<evidence type="ECO:0000256" key="4">
    <source>
        <dbReference type="SAM" id="MobiDB-lite"/>
    </source>
</evidence>
<dbReference type="InterPro" id="IPR002508">
    <property type="entry name" value="MurNAc-LAA_cat"/>
</dbReference>
<dbReference type="EMBL" id="CP051775">
    <property type="protein sequence ID" value="QJE73852.1"/>
    <property type="molecule type" value="Genomic_DNA"/>
</dbReference>
<evidence type="ECO:0000313" key="6">
    <source>
        <dbReference type="EMBL" id="QJE73852.1"/>
    </source>
</evidence>
<feature type="region of interest" description="Disordered" evidence="4">
    <location>
        <begin position="37"/>
        <end position="57"/>
    </location>
</feature>
<sequence>MDRRALLRVALGVPVAGVSFTLLGGLPDAALAQELAEARAPKSKPRPPRLVMLDPGHGGKDPGAIGARGTHEKDVTLDIAKELARLLDRGRGTKAALTRETDVFLSLPQRVQAARDARADLFISIHADSAPNANARGLSAYTLSENASDEFAAALAKTENLADGADMSHVNNAVAAILGDLAAQHVHRASLLAKHSLVAGVEKDLRLLENPKRSANFAVLKSPETPSVLVETGFLSNREDEKLLRDPAARRRIAAVLARELAAVVNAAPFA</sequence>
<dbReference type="InterPro" id="IPR050695">
    <property type="entry name" value="N-acetylmuramoyl_amidase_3"/>
</dbReference>
<dbReference type="GO" id="GO:0008745">
    <property type="term" value="F:N-acetylmuramoyl-L-alanine amidase activity"/>
    <property type="evidence" value="ECO:0007669"/>
    <property type="project" value="UniProtKB-EC"/>
</dbReference>
<dbReference type="Gene3D" id="3.40.630.40">
    <property type="entry name" value="Zn-dependent exopeptidases"/>
    <property type="match status" value="1"/>
</dbReference>
<proteinExistence type="predicted"/>
<dbReference type="Pfam" id="PF01520">
    <property type="entry name" value="Amidase_3"/>
    <property type="match status" value="1"/>
</dbReference>
<keyword evidence="3" id="KW-0378">Hydrolase</keyword>